<sequence length="17" mass="2093">MHQDIRDHSMTQPDLLR</sequence>
<organism evidence="1">
    <name type="scientific">Rhizophora mucronata</name>
    <name type="common">Asiatic mangrove</name>
    <dbReference type="NCBI Taxonomy" id="61149"/>
    <lineage>
        <taxon>Eukaryota</taxon>
        <taxon>Viridiplantae</taxon>
        <taxon>Streptophyta</taxon>
        <taxon>Embryophyta</taxon>
        <taxon>Tracheophyta</taxon>
        <taxon>Spermatophyta</taxon>
        <taxon>Magnoliopsida</taxon>
        <taxon>eudicotyledons</taxon>
        <taxon>Gunneridae</taxon>
        <taxon>Pentapetalae</taxon>
        <taxon>rosids</taxon>
        <taxon>fabids</taxon>
        <taxon>Malpighiales</taxon>
        <taxon>Rhizophoraceae</taxon>
        <taxon>Rhizophora</taxon>
    </lineage>
</organism>
<accession>A0A2P2PYG5</accession>
<dbReference type="AlphaFoldDB" id="A0A2P2PYG5"/>
<name>A0A2P2PYG5_RHIMU</name>
<dbReference type="EMBL" id="GGEC01079215">
    <property type="protein sequence ID" value="MBX59699.1"/>
    <property type="molecule type" value="Transcribed_RNA"/>
</dbReference>
<reference evidence="1" key="1">
    <citation type="submission" date="2018-02" db="EMBL/GenBank/DDBJ databases">
        <title>Rhizophora mucronata_Transcriptome.</title>
        <authorList>
            <person name="Meera S.P."/>
            <person name="Sreeshan A."/>
            <person name="Augustine A."/>
        </authorList>
    </citation>
    <scope>NUCLEOTIDE SEQUENCE</scope>
    <source>
        <tissue evidence="1">Leaf</tissue>
    </source>
</reference>
<proteinExistence type="predicted"/>
<evidence type="ECO:0000313" key="1">
    <source>
        <dbReference type="EMBL" id="MBX59699.1"/>
    </source>
</evidence>
<protein>
    <submittedName>
        <fullName evidence="1">Uncharacterized protein</fullName>
    </submittedName>
</protein>